<proteinExistence type="inferred from homology"/>
<comment type="cofactor">
    <cofactor evidence="1 3">
        <name>FAD</name>
        <dbReference type="ChEBI" id="CHEBI:57692"/>
    </cofactor>
</comment>
<dbReference type="GO" id="GO:0016491">
    <property type="term" value="F:oxidoreductase activity"/>
    <property type="evidence" value="ECO:0007669"/>
    <property type="project" value="UniProtKB-KW"/>
</dbReference>
<sequence>MYFPKLPLTSALLAGWAIQTCSGYVPQERSDDNSQCTKTTVAIMGGGMAGITAAQALSNNSIHDFVILEYQDVIGGRAHHTKFGKDKNGDPYTVELGANWIQGLGSPGGPENPVWTLAKKYNLKNFYSNYSSILTYNETGFTDYSDVLDEYDTHSDLATQQAGVLLKDNLQDQTARSGYALAGWRPRKDDMKAQAVEWWNWDWEDAYTPETSSFVFGTAGENLTFNQFSDENNFVIDPRGYSAIIDGEANTFLKKDDPRLRLNTQITDIKYSKDGVTIHNADGSCVDAAYAICTFSLGVLQNHAVQFEPELPLWKRTAIEKFNMGTYTKIFLQFDETFWPNETEYFLYADPTTRGYYPVWQSLSKDTFLPESNIIFVTVVTDQSYRIENQSDEETKKEVMAVIRKMFPEKDIPEPTAFMYPRWTKVPWAYGSYSNWPAGTTLEMHENLRANADRLWFAGEATSAEYFGFLHGAYFEGRIAGEEIAALLKDDCVVIQGTKTCGHRPHYEKLKGTTPLRNYNFFNGWPVSSFYDASE</sequence>
<feature type="chain" id="PRO_5017472621" description="Amine oxidase" evidence="4">
    <location>
        <begin position="24"/>
        <end position="535"/>
    </location>
</feature>
<reference evidence="7" key="1">
    <citation type="submission" date="2017-02" db="EMBL/GenBank/DDBJ databases">
        <authorList>
            <person name="Tafer H."/>
            <person name="Lopandic K."/>
        </authorList>
    </citation>
    <scope>NUCLEOTIDE SEQUENCE [LARGE SCALE GENOMIC DNA]</scope>
    <source>
        <strain evidence="7">CBS 366.77</strain>
    </source>
</reference>
<dbReference type="InterPro" id="IPR050281">
    <property type="entry name" value="Flavin_monoamine_oxidase"/>
</dbReference>
<comment type="similarity">
    <text evidence="3">Belongs to the flavin monoamine oxidase family.</text>
</comment>
<evidence type="ECO:0000256" key="1">
    <source>
        <dbReference type="ARBA" id="ARBA00001974"/>
    </source>
</evidence>
<organism evidence="6 7">
    <name type="scientific">Aspergillus sclerotialis</name>
    <dbReference type="NCBI Taxonomy" id="2070753"/>
    <lineage>
        <taxon>Eukaryota</taxon>
        <taxon>Fungi</taxon>
        <taxon>Dikarya</taxon>
        <taxon>Ascomycota</taxon>
        <taxon>Pezizomycotina</taxon>
        <taxon>Eurotiomycetes</taxon>
        <taxon>Eurotiomycetidae</taxon>
        <taxon>Eurotiales</taxon>
        <taxon>Aspergillaceae</taxon>
        <taxon>Aspergillus</taxon>
        <taxon>Aspergillus subgen. Polypaecilum</taxon>
    </lineage>
</organism>
<dbReference type="OrthoDB" id="7777654at2759"/>
<dbReference type="Pfam" id="PF01593">
    <property type="entry name" value="Amino_oxidase"/>
    <property type="match status" value="1"/>
</dbReference>
<evidence type="ECO:0000259" key="5">
    <source>
        <dbReference type="Pfam" id="PF01593"/>
    </source>
</evidence>
<dbReference type="Proteomes" id="UP000266188">
    <property type="component" value="Unassembled WGS sequence"/>
</dbReference>
<dbReference type="GO" id="GO:0006598">
    <property type="term" value="P:polyamine catabolic process"/>
    <property type="evidence" value="ECO:0007669"/>
    <property type="project" value="TreeGrafter"/>
</dbReference>
<protein>
    <recommendedName>
        <fullName evidence="3">Amine oxidase</fullName>
        <ecNumber evidence="3">1.4.3.-</ecNumber>
    </recommendedName>
</protein>
<feature type="signal peptide" evidence="4">
    <location>
        <begin position="1"/>
        <end position="23"/>
    </location>
</feature>
<name>A0A3A3A8N5_9EURO</name>
<dbReference type="PANTHER" id="PTHR10742:SF313">
    <property type="entry name" value="AMINE OXIDASE"/>
    <property type="match status" value="1"/>
</dbReference>
<dbReference type="SUPFAM" id="SSF51905">
    <property type="entry name" value="FAD/NAD(P)-binding domain"/>
    <property type="match status" value="1"/>
</dbReference>
<keyword evidence="4" id="KW-0732">Signal</keyword>
<evidence type="ECO:0000313" key="6">
    <source>
        <dbReference type="EMBL" id="RJE26325.1"/>
    </source>
</evidence>
<dbReference type="PRINTS" id="PR00757">
    <property type="entry name" value="AMINEOXDASEF"/>
</dbReference>
<accession>A0A3A3A8N5</accession>
<dbReference type="InterPro" id="IPR036188">
    <property type="entry name" value="FAD/NAD-bd_sf"/>
</dbReference>
<dbReference type="EMBL" id="MVGC01000024">
    <property type="protein sequence ID" value="RJE26325.1"/>
    <property type="molecule type" value="Genomic_DNA"/>
</dbReference>
<evidence type="ECO:0000256" key="4">
    <source>
        <dbReference type="SAM" id="SignalP"/>
    </source>
</evidence>
<evidence type="ECO:0000256" key="3">
    <source>
        <dbReference type="RuleBase" id="RU362067"/>
    </source>
</evidence>
<feature type="domain" description="Amine oxidase" evidence="5">
    <location>
        <begin position="48"/>
        <end position="484"/>
    </location>
</feature>
<comment type="caution">
    <text evidence="6">The sequence shown here is derived from an EMBL/GenBank/DDBJ whole genome shotgun (WGS) entry which is preliminary data.</text>
</comment>
<dbReference type="STRING" id="2070753.A0A3A3A8N5"/>
<keyword evidence="3" id="KW-0274">FAD</keyword>
<gene>
    <name evidence="6" type="ORF">PHISCL_01298</name>
</gene>
<dbReference type="SUPFAM" id="SSF54373">
    <property type="entry name" value="FAD-linked reductases, C-terminal domain"/>
    <property type="match status" value="1"/>
</dbReference>
<dbReference type="PANTHER" id="PTHR10742">
    <property type="entry name" value="FLAVIN MONOAMINE OXIDASE"/>
    <property type="match status" value="1"/>
</dbReference>
<keyword evidence="7" id="KW-1185">Reference proteome</keyword>
<evidence type="ECO:0000256" key="2">
    <source>
        <dbReference type="ARBA" id="ARBA00023002"/>
    </source>
</evidence>
<evidence type="ECO:0000313" key="7">
    <source>
        <dbReference type="Proteomes" id="UP000266188"/>
    </source>
</evidence>
<dbReference type="InterPro" id="IPR002937">
    <property type="entry name" value="Amino_oxidase"/>
</dbReference>
<keyword evidence="2 3" id="KW-0560">Oxidoreductase</keyword>
<dbReference type="AlphaFoldDB" id="A0A3A3A8N5"/>
<dbReference type="Gene3D" id="3.90.660.10">
    <property type="match status" value="1"/>
</dbReference>
<dbReference type="InterPro" id="IPR001613">
    <property type="entry name" value="Flavin_amine_oxidase"/>
</dbReference>
<dbReference type="Gene3D" id="3.50.50.60">
    <property type="entry name" value="FAD/NAD(P)-binding domain"/>
    <property type="match status" value="1"/>
</dbReference>
<dbReference type="EC" id="1.4.3.-" evidence="3"/>
<keyword evidence="3" id="KW-0285">Flavoprotein</keyword>